<accession>A0ACC2N533</accession>
<keyword evidence="2" id="KW-1185">Reference proteome</keyword>
<dbReference type="EMBL" id="CM056744">
    <property type="protein sequence ID" value="KAJ8666278.1"/>
    <property type="molecule type" value="Genomic_DNA"/>
</dbReference>
<dbReference type="Proteomes" id="UP001239111">
    <property type="component" value="Chromosome 4"/>
</dbReference>
<protein>
    <submittedName>
        <fullName evidence="1">Uncharacterized protein</fullName>
    </submittedName>
</protein>
<reference evidence="1" key="1">
    <citation type="submission" date="2023-04" db="EMBL/GenBank/DDBJ databases">
        <title>A chromosome-level genome assembly of the parasitoid wasp Eretmocerus hayati.</title>
        <authorList>
            <person name="Zhong Y."/>
            <person name="Liu S."/>
            <person name="Liu Y."/>
        </authorList>
    </citation>
    <scope>NUCLEOTIDE SEQUENCE</scope>
    <source>
        <strain evidence="1">ZJU_SS_LIU_2023</strain>
    </source>
</reference>
<evidence type="ECO:0000313" key="2">
    <source>
        <dbReference type="Proteomes" id="UP001239111"/>
    </source>
</evidence>
<proteinExistence type="predicted"/>
<name>A0ACC2N533_9HYME</name>
<evidence type="ECO:0000313" key="1">
    <source>
        <dbReference type="EMBL" id="KAJ8666278.1"/>
    </source>
</evidence>
<sequence>MYTVELSRDCHPFNESAWINDEFVQVQCQNHNESVYEDYFAFVPRKLRVENRVRAHERKSQQQNHQHAKNETPRKLSLLVIGVDSVSRLNLHHIMPETANLLRELGALELMGYNKVADNTYPNTVPLLSGLPVSEFEKLCWRNRKKPFDDCPFVWKKAARSGYRTIFGEDACSMTIFNYLKPGFRKEPTDYYLRSFCVAEEATIGNTHRLNANLCFGTRLNFETLLRYTYRVAEEFVLAGKPHPRLCRVFQPRQTYQGRLEDGLPFAFLLMPDWWLSEHPRAVSNLRTNARRLTTPFDLHETIVDLLDSEKLAQYEVGKRFVSGV</sequence>
<gene>
    <name evidence="1" type="ORF">QAD02_007940</name>
</gene>
<organism evidence="1 2">
    <name type="scientific">Eretmocerus hayati</name>
    <dbReference type="NCBI Taxonomy" id="131215"/>
    <lineage>
        <taxon>Eukaryota</taxon>
        <taxon>Metazoa</taxon>
        <taxon>Ecdysozoa</taxon>
        <taxon>Arthropoda</taxon>
        <taxon>Hexapoda</taxon>
        <taxon>Insecta</taxon>
        <taxon>Pterygota</taxon>
        <taxon>Neoptera</taxon>
        <taxon>Endopterygota</taxon>
        <taxon>Hymenoptera</taxon>
        <taxon>Apocrita</taxon>
        <taxon>Proctotrupomorpha</taxon>
        <taxon>Chalcidoidea</taxon>
        <taxon>Aphelinidae</taxon>
        <taxon>Aphelininae</taxon>
        <taxon>Eretmocerus</taxon>
    </lineage>
</organism>
<comment type="caution">
    <text evidence="1">The sequence shown here is derived from an EMBL/GenBank/DDBJ whole genome shotgun (WGS) entry which is preliminary data.</text>
</comment>